<dbReference type="RefSeq" id="WP_267267678.1">
    <property type="nucleotide sequence ID" value="NZ_JAOVZW010000036.1"/>
</dbReference>
<evidence type="ECO:0000313" key="1">
    <source>
        <dbReference type="EMBL" id="MCX8526452.1"/>
    </source>
</evidence>
<proteinExistence type="predicted"/>
<accession>A0ABT3XXT1</accession>
<gene>
    <name evidence="1" type="ORF">OF897_21270</name>
</gene>
<evidence type="ECO:0000313" key="2">
    <source>
        <dbReference type="Proteomes" id="UP001073122"/>
    </source>
</evidence>
<dbReference type="EMBL" id="JAOVZW010000036">
    <property type="protein sequence ID" value="MCX8526452.1"/>
    <property type="molecule type" value="Genomic_DNA"/>
</dbReference>
<keyword evidence="2" id="KW-1185">Reference proteome</keyword>
<reference evidence="1" key="1">
    <citation type="submission" date="2022-10" db="EMBL/GenBank/DDBJ databases">
        <title>Chryseobacterium sp. nov., a novel bacterial species.</title>
        <authorList>
            <person name="Cao Y."/>
        </authorList>
    </citation>
    <scope>NUCLEOTIDE SEQUENCE</scope>
    <source>
        <strain evidence="1">CCTCC AB2015118</strain>
    </source>
</reference>
<dbReference type="Proteomes" id="UP001073122">
    <property type="component" value="Unassembled WGS sequence"/>
</dbReference>
<name>A0ABT3XXT1_9FLAO</name>
<organism evidence="1 2">
    <name type="scientific">Chryseobacterium formosus</name>
    <dbReference type="NCBI Taxonomy" id="1537363"/>
    <lineage>
        <taxon>Bacteria</taxon>
        <taxon>Pseudomonadati</taxon>
        <taxon>Bacteroidota</taxon>
        <taxon>Flavobacteriia</taxon>
        <taxon>Flavobacteriales</taxon>
        <taxon>Weeksellaceae</taxon>
        <taxon>Chryseobacterium group</taxon>
        <taxon>Chryseobacterium</taxon>
    </lineage>
</organism>
<sequence>MKKLYTIAIAVFPVILYSQVGINTQNPQGIFHIDGAKDNALTGAPTTAQQYDDFLVTNTGRLGLGTNSPTVKLEINSNNINGAIKILDGTQASGKVLTSDANGVGTWQNISAWSTVGNNNIDATAINSLGTKFIGTTDAHSFVVKTNNILAAYIGSSIQDNLTYGMNAGVFTSTGTYNIFVGNNAGSQNLQGSSNVMVGAYAGNANTSGNSNTFFGYNAGSKNITGDSNAFIGTWAGNNNTSGGNNSFLGYSAGNNNSTGNNNIFIGNGSGQTITTGSNNTFIGTLSDATVNNITNATAIGYSAKASISNTMILGGQGTLAVNVGIGTSTPASRLEIDGSATNKSAYNAGNSSTIDFSKSNLAYTNANPSSFILSNIKDGGTYTLSVRGTISGTASFTASGYTVKYVHNTSTISGKETLYSFMVMGTTLYVHMISGF</sequence>
<comment type="caution">
    <text evidence="1">The sequence shown here is derived from an EMBL/GenBank/DDBJ whole genome shotgun (WGS) entry which is preliminary data.</text>
</comment>
<protein>
    <submittedName>
        <fullName evidence="1">Uncharacterized protein</fullName>
    </submittedName>
</protein>